<dbReference type="AlphaFoldDB" id="A0A814A6U4"/>
<evidence type="ECO:0000313" key="3">
    <source>
        <dbReference type="EMBL" id="CAF0908816.1"/>
    </source>
</evidence>
<keyword evidence="4" id="KW-1185">Reference proteome</keyword>
<name>A0A814A6U4_ADIRI</name>
<evidence type="ECO:0000256" key="1">
    <source>
        <dbReference type="SAM" id="MobiDB-lite"/>
    </source>
</evidence>
<feature type="compositionally biased region" description="Basic and acidic residues" evidence="1">
    <location>
        <begin position="1"/>
        <end position="11"/>
    </location>
</feature>
<protein>
    <submittedName>
        <fullName evidence="3">Uncharacterized protein</fullName>
    </submittedName>
</protein>
<sequence>MADEASQRIEQEEQNAAKAAADENVREFRKENSEHSDSDDEVVKHTSKLPDLTSSSSGKTKREQPEMNIQLQR</sequence>
<dbReference type="Proteomes" id="UP000663852">
    <property type="component" value="Unassembled WGS sequence"/>
</dbReference>
<feature type="compositionally biased region" description="Basic and acidic residues" evidence="1">
    <location>
        <begin position="20"/>
        <end position="44"/>
    </location>
</feature>
<accession>A0A814A6U4</accession>
<evidence type="ECO:0000313" key="2">
    <source>
        <dbReference type="EMBL" id="CAF0725575.1"/>
    </source>
</evidence>
<comment type="caution">
    <text evidence="3">The sequence shown here is derived from an EMBL/GenBank/DDBJ whole genome shotgun (WGS) entry which is preliminary data.</text>
</comment>
<evidence type="ECO:0000313" key="4">
    <source>
        <dbReference type="Proteomes" id="UP000663828"/>
    </source>
</evidence>
<feature type="region of interest" description="Disordered" evidence="1">
    <location>
        <begin position="1"/>
        <end position="73"/>
    </location>
</feature>
<organism evidence="3 4">
    <name type="scientific">Adineta ricciae</name>
    <name type="common">Rotifer</name>
    <dbReference type="NCBI Taxonomy" id="249248"/>
    <lineage>
        <taxon>Eukaryota</taxon>
        <taxon>Metazoa</taxon>
        <taxon>Spiralia</taxon>
        <taxon>Gnathifera</taxon>
        <taxon>Rotifera</taxon>
        <taxon>Eurotatoria</taxon>
        <taxon>Bdelloidea</taxon>
        <taxon>Adinetida</taxon>
        <taxon>Adinetidae</taxon>
        <taxon>Adineta</taxon>
    </lineage>
</organism>
<gene>
    <name evidence="2" type="ORF">EDS130_LOCUS661</name>
    <name evidence="3" type="ORF">XAT740_LOCUS8423</name>
</gene>
<dbReference type="Proteomes" id="UP000663828">
    <property type="component" value="Unassembled WGS sequence"/>
</dbReference>
<dbReference type="EMBL" id="CAJNOJ010000002">
    <property type="protein sequence ID" value="CAF0725575.1"/>
    <property type="molecule type" value="Genomic_DNA"/>
</dbReference>
<proteinExistence type="predicted"/>
<dbReference type="EMBL" id="CAJNOR010000419">
    <property type="protein sequence ID" value="CAF0908816.1"/>
    <property type="molecule type" value="Genomic_DNA"/>
</dbReference>
<reference evidence="3" key="1">
    <citation type="submission" date="2021-02" db="EMBL/GenBank/DDBJ databases">
        <authorList>
            <person name="Nowell W R."/>
        </authorList>
    </citation>
    <scope>NUCLEOTIDE SEQUENCE</scope>
</reference>